<evidence type="ECO:0000256" key="1">
    <source>
        <dbReference type="SAM" id="Phobius"/>
    </source>
</evidence>
<sequence>MLPPEPALNGQDQDVVELVDAELVTSAEADDATEVDATRVDVRELARRNPAVVAATAAAVVGTGFVAGAIATAVVSQKIASVRGRRDMRRLPPVVGSRRFLVDVHLLGKG</sequence>
<keyword evidence="1" id="KW-0812">Transmembrane</keyword>
<keyword evidence="1" id="KW-1133">Transmembrane helix</keyword>
<reference evidence="2" key="1">
    <citation type="submission" date="2020-05" db="EMBL/GenBank/DDBJ databases">
        <authorList>
            <person name="Chiriac C."/>
            <person name="Salcher M."/>
            <person name="Ghai R."/>
            <person name="Kavagutti S V."/>
        </authorList>
    </citation>
    <scope>NUCLEOTIDE SEQUENCE</scope>
</reference>
<feature type="transmembrane region" description="Helical" evidence="1">
    <location>
        <begin position="51"/>
        <end position="76"/>
    </location>
</feature>
<evidence type="ECO:0000313" key="2">
    <source>
        <dbReference type="EMBL" id="CAB4933442.1"/>
    </source>
</evidence>
<accession>A0A6J7IT04</accession>
<dbReference type="EMBL" id="CAFBMK010000181">
    <property type="protein sequence ID" value="CAB4933442.1"/>
    <property type="molecule type" value="Genomic_DNA"/>
</dbReference>
<name>A0A6J7IT04_9ZZZZ</name>
<protein>
    <submittedName>
        <fullName evidence="2">Unannotated protein</fullName>
    </submittedName>
</protein>
<dbReference type="AlphaFoldDB" id="A0A6J7IT04"/>
<keyword evidence="1" id="KW-0472">Membrane</keyword>
<proteinExistence type="predicted"/>
<organism evidence="2">
    <name type="scientific">freshwater metagenome</name>
    <dbReference type="NCBI Taxonomy" id="449393"/>
    <lineage>
        <taxon>unclassified sequences</taxon>
        <taxon>metagenomes</taxon>
        <taxon>ecological metagenomes</taxon>
    </lineage>
</organism>
<gene>
    <name evidence="2" type="ORF">UFOPK3564_02510</name>
</gene>